<dbReference type="GeneID" id="38785781"/>
<protein>
    <submittedName>
        <fullName evidence="2">Uncharacterized protein</fullName>
    </submittedName>
</protein>
<keyword evidence="1" id="KW-1133">Transmembrane helix</keyword>
<evidence type="ECO:0000313" key="3">
    <source>
        <dbReference type="Proteomes" id="UP000287166"/>
    </source>
</evidence>
<sequence length="282" mass="30063">MTNNVSTLLTVDDTDPRLIYEGSWTESESSGEYDSTAHGTVIAGSSVLFVFNGTFVAVYGTVGTSGSNSSYVLDALPPVQYSAPPFASPVYNQAFYSSEILTNGKHSLNITSTADGENFLLDYLQYTTTDLGAASESSAHPAPTSSSIGLANSSKSHMTLSAGVICGIVIGSIVFLTVVTCILLWMRSWCCFRSLRGRKLRRGDEVDMLLSDMPNAPPPTMDILRKFKADLHPSAVNIHAPPTSYGTESSAVFTSVIFLTPPVSTVSGNSAGKNRQHPRNVS</sequence>
<dbReference type="EMBL" id="BFAD01000014">
    <property type="protein sequence ID" value="GBE88864.1"/>
    <property type="molecule type" value="Genomic_DNA"/>
</dbReference>
<dbReference type="InParanoid" id="A0A401H378"/>
<dbReference type="RefSeq" id="XP_027619777.1">
    <property type="nucleotide sequence ID" value="XM_027763976.1"/>
</dbReference>
<keyword evidence="3" id="KW-1185">Reference proteome</keyword>
<dbReference type="OrthoDB" id="3265734at2759"/>
<proteinExistence type="predicted"/>
<dbReference type="Proteomes" id="UP000287166">
    <property type="component" value="Unassembled WGS sequence"/>
</dbReference>
<accession>A0A401H378</accession>
<organism evidence="2 3">
    <name type="scientific">Sparassis crispa</name>
    <dbReference type="NCBI Taxonomy" id="139825"/>
    <lineage>
        <taxon>Eukaryota</taxon>
        <taxon>Fungi</taxon>
        <taxon>Dikarya</taxon>
        <taxon>Basidiomycota</taxon>
        <taxon>Agaricomycotina</taxon>
        <taxon>Agaricomycetes</taxon>
        <taxon>Polyporales</taxon>
        <taxon>Sparassidaceae</taxon>
        <taxon>Sparassis</taxon>
    </lineage>
</organism>
<reference evidence="2 3" key="1">
    <citation type="journal article" date="2018" name="Sci. Rep.">
        <title>Genome sequence of the cauliflower mushroom Sparassis crispa (Hanabiratake) and its association with beneficial usage.</title>
        <authorList>
            <person name="Kiyama R."/>
            <person name="Furutani Y."/>
            <person name="Kawaguchi K."/>
            <person name="Nakanishi T."/>
        </authorList>
    </citation>
    <scope>NUCLEOTIDE SEQUENCE [LARGE SCALE GENOMIC DNA]</scope>
</reference>
<keyword evidence="1" id="KW-0472">Membrane</keyword>
<gene>
    <name evidence="2" type="ORF">SCP_1402720</name>
</gene>
<evidence type="ECO:0000313" key="2">
    <source>
        <dbReference type="EMBL" id="GBE88864.1"/>
    </source>
</evidence>
<name>A0A401H378_9APHY</name>
<keyword evidence="1" id="KW-0812">Transmembrane</keyword>
<evidence type="ECO:0000256" key="1">
    <source>
        <dbReference type="SAM" id="Phobius"/>
    </source>
</evidence>
<feature type="transmembrane region" description="Helical" evidence="1">
    <location>
        <begin position="160"/>
        <end position="186"/>
    </location>
</feature>
<dbReference type="AlphaFoldDB" id="A0A401H378"/>
<dbReference type="Gene3D" id="2.60.120.260">
    <property type="entry name" value="Galactose-binding domain-like"/>
    <property type="match status" value="1"/>
</dbReference>
<comment type="caution">
    <text evidence="2">The sequence shown here is derived from an EMBL/GenBank/DDBJ whole genome shotgun (WGS) entry which is preliminary data.</text>
</comment>